<dbReference type="eggNOG" id="COG1585">
    <property type="taxonomic scope" value="Bacteria"/>
</dbReference>
<reference evidence="7 8" key="1">
    <citation type="journal article" date="2008" name="BMC Genomics">
        <title>Complete genome of Phenylobacterium zucineum - a novel facultative intracellular bacterium isolated from human erythroleukemia cell line K562.</title>
        <authorList>
            <person name="Luo Y."/>
            <person name="Xu X."/>
            <person name="Ding Z."/>
            <person name="Liu Z."/>
            <person name="Zhang B."/>
            <person name="Yan Z."/>
            <person name="Sun J."/>
            <person name="Hu S."/>
            <person name="Hu X."/>
        </authorList>
    </citation>
    <scope>NUCLEOTIDE SEQUENCE [LARGE SCALE GENOMIC DNA]</scope>
    <source>
        <strain evidence="7 8">HLK1</strain>
    </source>
</reference>
<feature type="transmembrane region" description="Helical" evidence="5">
    <location>
        <begin position="57"/>
        <end position="74"/>
    </location>
</feature>
<evidence type="ECO:0000256" key="4">
    <source>
        <dbReference type="ARBA" id="ARBA00023136"/>
    </source>
</evidence>
<dbReference type="RefSeq" id="WP_012521127.1">
    <property type="nucleotide sequence ID" value="NC_011144.1"/>
</dbReference>
<dbReference type="Proteomes" id="UP000001868">
    <property type="component" value="Chromosome"/>
</dbReference>
<dbReference type="Gene3D" id="2.40.50.140">
    <property type="entry name" value="Nucleic acid-binding proteins"/>
    <property type="match status" value="1"/>
</dbReference>
<protein>
    <recommendedName>
        <fullName evidence="6">NfeD-like C-terminal domain-containing protein</fullName>
    </recommendedName>
</protein>
<evidence type="ECO:0000256" key="1">
    <source>
        <dbReference type="ARBA" id="ARBA00004141"/>
    </source>
</evidence>
<dbReference type="EMBL" id="CP000747">
    <property type="protein sequence ID" value="ACG76979.1"/>
    <property type="molecule type" value="Genomic_DNA"/>
</dbReference>
<keyword evidence="2 5" id="KW-0812">Transmembrane</keyword>
<keyword evidence="4 5" id="KW-0472">Membrane</keyword>
<comment type="subcellular location">
    <subcellularLocation>
        <location evidence="1">Membrane</location>
        <topology evidence="1">Multi-pass membrane protein</topology>
    </subcellularLocation>
</comment>
<feature type="domain" description="NfeD-like C-terminal" evidence="6">
    <location>
        <begin position="93"/>
        <end position="151"/>
    </location>
</feature>
<keyword evidence="3 5" id="KW-1133">Transmembrane helix</keyword>
<evidence type="ECO:0000256" key="2">
    <source>
        <dbReference type="ARBA" id="ARBA00022692"/>
    </source>
</evidence>
<sequence length="155" mass="16173">MQLLGDIYAAQPFWIWVALAAGLLAIEIMTGTGWLLWAAASAGAVAIATAIGDLSFAMALLVFAALTIASSLLARRYLPRSVMAAGGDINDNVDRLVGRRGSAVHAFKGGAGRVFIDGKEWPAELEDGERLEAGASVEVVGVTGVHLRVRRAGQA</sequence>
<dbReference type="InterPro" id="IPR012340">
    <property type="entry name" value="NA-bd_OB-fold"/>
</dbReference>
<dbReference type="PANTHER" id="PTHR33507">
    <property type="entry name" value="INNER MEMBRANE PROTEIN YBBJ"/>
    <property type="match status" value="1"/>
</dbReference>
<evidence type="ECO:0000256" key="5">
    <source>
        <dbReference type="SAM" id="Phobius"/>
    </source>
</evidence>
<dbReference type="HOGENOM" id="CLU_116732_4_1_5"/>
<keyword evidence="8" id="KW-1185">Reference proteome</keyword>
<organism evidence="7 8">
    <name type="scientific">Phenylobacterium zucineum (strain HLK1)</name>
    <dbReference type="NCBI Taxonomy" id="450851"/>
    <lineage>
        <taxon>Bacteria</taxon>
        <taxon>Pseudomonadati</taxon>
        <taxon>Pseudomonadota</taxon>
        <taxon>Alphaproteobacteria</taxon>
        <taxon>Caulobacterales</taxon>
        <taxon>Caulobacteraceae</taxon>
        <taxon>Phenylobacterium</taxon>
    </lineage>
</organism>
<feature type="transmembrane region" description="Helical" evidence="5">
    <location>
        <begin position="6"/>
        <end position="26"/>
    </location>
</feature>
<name>B4REZ1_PHEZH</name>
<dbReference type="OrthoDB" id="7204091at2"/>
<evidence type="ECO:0000313" key="8">
    <source>
        <dbReference type="Proteomes" id="UP000001868"/>
    </source>
</evidence>
<dbReference type="STRING" id="450851.PHZ_c0565"/>
<evidence type="ECO:0000256" key="3">
    <source>
        <dbReference type="ARBA" id="ARBA00022989"/>
    </source>
</evidence>
<dbReference type="SUPFAM" id="SSF141322">
    <property type="entry name" value="NfeD domain-like"/>
    <property type="match status" value="1"/>
</dbReference>
<dbReference type="InterPro" id="IPR002810">
    <property type="entry name" value="NfeD-like_C"/>
</dbReference>
<proteinExistence type="predicted"/>
<evidence type="ECO:0000313" key="7">
    <source>
        <dbReference type="EMBL" id="ACG76979.1"/>
    </source>
</evidence>
<dbReference type="InterPro" id="IPR052165">
    <property type="entry name" value="Membrane_assoc_protease"/>
</dbReference>
<dbReference type="Pfam" id="PF01957">
    <property type="entry name" value="NfeD"/>
    <property type="match status" value="1"/>
</dbReference>
<dbReference type="PANTHER" id="PTHR33507:SF3">
    <property type="entry name" value="INNER MEMBRANE PROTEIN YBBJ"/>
    <property type="match status" value="1"/>
</dbReference>
<gene>
    <name evidence="7" type="ordered locus">PHZ_c0565</name>
</gene>
<evidence type="ECO:0000259" key="6">
    <source>
        <dbReference type="Pfam" id="PF01957"/>
    </source>
</evidence>
<dbReference type="AlphaFoldDB" id="B4REZ1"/>
<accession>B4REZ1</accession>
<dbReference type="GO" id="GO:0005886">
    <property type="term" value="C:plasma membrane"/>
    <property type="evidence" value="ECO:0007669"/>
    <property type="project" value="TreeGrafter"/>
</dbReference>
<dbReference type="KEGG" id="pzu:PHZ_c0565"/>